<accession>A0A6H0ZG95</accession>
<dbReference type="AlphaFoldDB" id="A0A6H0ZG95"/>
<evidence type="ECO:0000313" key="1">
    <source>
        <dbReference type="EMBL" id="QIX19868.1"/>
    </source>
</evidence>
<gene>
    <name evidence="1" type="ORF">FOB41_01515</name>
</gene>
<proteinExistence type="predicted"/>
<sequence>MQNWVANELRNKQGRSYSLEREAHVADEKEPDVRLRAKASDANVPIEVKVAESWTLKELEVALHQQMIGQYLRDRENRYGILLIAHQKARRDGWQRPDKTYASFSEIIDHLRTLAHEVAMRRPYSPQVGVRTRAVRNRMLGPNGTGTMS</sequence>
<dbReference type="EMBL" id="CP050896">
    <property type="protein sequence ID" value="QIX19868.1"/>
    <property type="molecule type" value="Genomic_DNA"/>
</dbReference>
<dbReference type="RefSeq" id="WP_169692232.1">
    <property type="nucleotide sequence ID" value="NZ_CP050896.1"/>
</dbReference>
<organism evidence="1 2">
    <name type="scientific">Agrobacterium pusense</name>
    <dbReference type="NCBI Taxonomy" id="648995"/>
    <lineage>
        <taxon>Bacteria</taxon>
        <taxon>Pseudomonadati</taxon>
        <taxon>Pseudomonadota</taxon>
        <taxon>Alphaproteobacteria</taxon>
        <taxon>Hyphomicrobiales</taxon>
        <taxon>Rhizobiaceae</taxon>
        <taxon>Rhizobium/Agrobacterium group</taxon>
        <taxon>Agrobacterium</taxon>
    </lineage>
</organism>
<protein>
    <submittedName>
        <fullName evidence="1">Uncharacterized protein</fullName>
    </submittedName>
</protein>
<evidence type="ECO:0000313" key="2">
    <source>
        <dbReference type="Proteomes" id="UP000500870"/>
    </source>
</evidence>
<name>A0A6H0ZG95_9HYPH</name>
<dbReference type="Proteomes" id="UP000500870">
    <property type="component" value="Chromosome 2"/>
</dbReference>
<reference evidence="1 2" key="1">
    <citation type="submission" date="2020-04" db="EMBL/GenBank/DDBJ databases">
        <title>FDA dAtabase for Regulatory Grade micrObial Sequences (FDA-ARGOS): Supporting development and validation of Infectious Disease Dx tests.</title>
        <authorList>
            <person name="Sciortino C."/>
            <person name="Tallon L."/>
            <person name="Sadzewicz L."/>
            <person name="Vavikolanu K."/>
            <person name="Mehta A."/>
            <person name="Aluvathingal J."/>
            <person name="Nadendla S."/>
            <person name="Nandy P."/>
            <person name="Geyer C."/>
            <person name="Yan Y."/>
            <person name="Sichtig H."/>
        </authorList>
    </citation>
    <scope>NUCLEOTIDE SEQUENCE [LARGE SCALE GENOMIC DNA]</scope>
    <source>
        <strain evidence="1 2">FDAARGOS_633</strain>
    </source>
</reference>